<organism evidence="2 3">
    <name type="scientific">Hibiscus trionum</name>
    <name type="common">Flower of an hour</name>
    <dbReference type="NCBI Taxonomy" id="183268"/>
    <lineage>
        <taxon>Eukaryota</taxon>
        <taxon>Viridiplantae</taxon>
        <taxon>Streptophyta</taxon>
        <taxon>Embryophyta</taxon>
        <taxon>Tracheophyta</taxon>
        <taxon>Spermatophyta</taxon>
        <taxon>Magnoliopsida</taxon>
        <taxon>eudicotyledons</taxon>
        <taxon>Gunneridae</taxon>
        <taxon>Pentapetalae</taxon>
        <taxon>rosids</taxon>
        <taxon>malvids</taxon>
        <taxon>Malvales</taxon>
        <taxon>Malvaceae</taxon>
        <taxon>Malvoideae</taxon>
        <taxon>Hibiscus</taxon>
    </lineage>
</organism>
<feature type="transmembrane region" description="Helical" evidence="1">
    <location>
        <begin position="14"/>
        <end position="33"/>
    </location>
</feature>
<evidence type="ECO:0000256" key="1">
    <source>
        <dbReference type="SAM" id="Phobius"/>
    </source>
</evidence>
<dbReference type="AlphaFoldDB" id="A0A9W7LMR8"/>
<comment type="caution">
    <text evidence="2">The sequence shown here is derived from an EMBL/GenBank/DDBJ whole genome shotgun (WGS) entry which is preliminary data.</text>
</comment>
<gene>
    <name evidence="2" type="ORF">HRI_000706100</name>
</gene>
<dbReference type="Proteomes" id="UP001165190">
    <property type="component" value="Unassembled WGS sequence"/>
</dbReference>
<keyword evidence="3" id="KW-1185">Reference proteome</keyword>
<name>A0A9W7LMR8_HIBTR</name>
<keyword evidence="1" id="KW-1133">Transmembrane helix</keyword>
<accession>A0A9W7LMR8</accession>
<sequence length="82" mass="9537">MWCSRAVIQCTVRVIWRIVSFVSLNFLVLIIPFESCCLCANGAPLRCSLVRAFLLRVVTLCFRKLVFMAPMLQKPWYIRVPE</sequence>
<keyword evidence="1" id="KW-0472">Membrane</keyword>
<protein>
    <submittedName>
        <fullName evidence="2">Uncharacterized protein</fullName>
    </submittedName>
</protein>
<evidence type="ECO:0000313" key="2">
    <source>
        <dbReference type="EMBL" id="GMI70368.1"/>
    </source>
</evidence>
<dbReference type="EMBL" id="BSYR01000008">
    <property type="protein sequence ID" value="GMI70368.1"/>
    <property type="molecule type" value="Genomic_DNA"/>
</dbReference>
<evidence type="ECO:0000313" key="3">
    <source>
        <dbReference type="Proteomes" id="UP001165190"/>
    </source>
</evidence>
<proteinExistence type="predicted"/>
<reference evidence="2" key="1">
    <citation type="submission" date="2023-05" db="EMBL/GenBank/DDBJ databases">
        <title>Genome and transcriptome analyses reveal genes involved in the formation of fine ridges on petal epidermal cells in Hibiscus trionum.</title>
        <authorList>
            <person name="Koshimizu S."/>
            <person name="Masuda S."/>
            <person name="Ishii T."/>
            <person name="Shirasu K."/>
            <person name="Hoshino A."/>
            <person name="Arita M."/>
        </authorList>
    </citation>
    <scope>NUCLEOTIDE SEQUENCE</scope>
    <source>
        <strain evidence="2">Hamamatsu line</strain>
    </source>
</reference>
<keyword evidence="1" id="KW-0812">Transmembrane</keyword>